<organism evidence="7 8">
    <name type="scientific">Anaerotalea alkaliphila</name>
    <dbReference type="NCBI Taxonomy" id="2662126"/>
    <lineage>
        <taxon>Bacteria</taxon>
        <taxon>Bacillati</taxon>
        <taxon>Bacillota</taxon>
        <taxon>Clostridia</taxon>
        <taxon>Eubacteriales</taxon>
        <taxon>Anaerotalea</taxon>
    </lineage>
</organism>
<dbReference type="InterPro" id="IPR006103">
    <property type="entry name" value="Glyco_hydro_2_cat"/>
</dbReference>
<accession>A0A7X5HUK8</accession>
<dbReference type="InterPro" id="IPR036156">
    <property type="entry name" value="Beta-gal/glucu_dom_sf"/>
</dbReference>
<dbReference type="PRINTS" id="PR00132">
    <property type="entry name" value="GLHYDRLASE2"/>
</dbReference>
<evidence type="ECO:0000313" key="8">
    <source>
        <dbReference type="Proteomes" id="UP000461585"/>
    </source>
</evidence>
<evidence type="ECO:0000313" key="7">
    <source>
        <dbReference type="EMBL" id="NDL66938.1"/>
    </source>
</evidence>
<name>A0A7X5HUK8_9FIRM</name>
<keyword evidence="2 7" id="KW-0378">Hydrolase</keyword>
<dbReference type="EMBL" id="JAAEEH010000007">
    <property type="protein sequence ID" value="NDL66938.1"/>
    <property type="molecule type" value="Genomic_DNA"/>
</dbReference>
<protein>
    <submittedName>
        <fullName evidence="7">Glycoside hydrolase family 2 protein</fullName>
    </submittedName>
</protein>
<reference evidence="7 8" key="1">
    <citation type="submission" date="2020-01" db="EMBL/GenBank/DDBJ databases">
        <title>Anaeroalcalibacter tamaniensis gen. nov., sp. nov., moderately halophilic strictly anaerobic fermenter bacterium from mud volcano of Taman peninsula.</title>
        <authorList>
            <person name="Frolova A."/>
            <person name="Merkel A.Y."/>
            <person name="Slobodkin A.I."/>
        </authorList>
    </citation>
    <scope>NUCLEOTIDE SEQUENCE [LARGE SCALE GENOMIC DNA]</scope>
    <source>
        <strain evidence="7 8">F-3ap</strain>
    </source>
</reference>
<dbReference type="Gene3D" id="2.60.120.260">
    <property type="entry name" value="Galactose-binding domain-like"/>
    <property type="match status" value="1"/>
</dbReference>
<feature type="domain" description="Glycoside hydrolase family 2 immunoglobulin-like beta-sandwich" evidence="4">
    <location>
        <begin position="158"/>
        <end position="263"/>
    </location>
</feature>
<dbReference type="Pfam" id="PF00703">
    <property type="entry name" value="Glyco_hydro_2"/>
    <property type="match status" value="1"/>
</dbReference>
<dbReference type="PANTHER" id="PTHR42732:SF1">
    <property type="entry name" value="BETA-MANNOSIDASE"/>
    <property type="match status" value="1"/>
</dbReference>
<dbReference type="SUPFAM" id="SSF51445">
    <property type="entry name" value="(Trans)glycosidases"/>
    <property type="match status" value="1"/>
</dbReference>
<dbReference type="Pfam" id="PF02836">
    <property type="entry name" value="Glyco_hydro_2_C"/>
    <property type="match status" value="1"/>
</dbReference>
<evidence type="ECO:0000259" key="5">
    <source>
        <dbReference type="Pfam" id="PF02836"/>
    </source>
</evidence>
<dbReference type="SUPFAM" id="SSF49303">
    <property type="entry name" value="beta-Galactosidase/glucuronidase domain"/>
    <property type="match status" value="1"/>
</dbReference>
<comment type="caution">
    <text evidence="7">The sequence shown here is derived from an EMBL/GenBank/DDBJ whole genome shotgun (WGS) entry which is preliminary data.</text>
</comment>
<dbReference type="PANTHER" id="PTHR42732">
    <property type="entry name" value="BETA-GALACTOSIDASE"/>
    <property type="match status" value="1"/>
</dbReference>
<dbReference type="AlphaFoldDB" id="A0A7X5HUK8"/>
<keyword evidence="3" id="KW-0326">Glycosidase</keyword>
<gene>
    <name evidence="7" type="ORF">GXN74_04140</name>
</gene>
<dbReference type="InterPro" id="IPR006101">
    <property type="entry name" value="Glyco_hydro_2"/>
</dbReference>
<dbReference type="InterPro" id="IPR006104">
    <property type="entry name" value="Glyco_hydro_2_N"/>
</dbReference>
<dbReference type="InterPro" id="IPR051913">
    <property type="entry name" value="GH2_Domain-Containing"/>
</dbReference>
<feature type="domain" description="Glycoside hydrolase family 2 catalytic" evidence="5">
    <location>
        <begin position="270"/>
        <end position="561"/>
    </location>
</feature>
<dbReference type="Pfam" id="PF02837">
    <property type="entry name" value="Glyco_hydro_2_N"/>
    <property type="match status" value="1"/>
</dbReference>
<dbReference type="RefSeq" id="WP_162369663.1">
    <property type="nucleotide sequence ID" value="NZ_JAAEEH010000007.1"/>
</dbReference>
<feature type="domain" description="Glycosyl hydrolases family 2 sugar binding" evidence="6">
    <location>
        <begin position="41"/>
        <end position="141"/>
    </location>
</feature>
<dbReference type="InterPro" id="IPR006102">
    <property type="entry name" value="Ig-like_GH2"/>
</dbReference>
<dbReference type="Gene3D" id="2.60.40.10">
    <property type="entry name" value="Immunoglobulins"/>
    <property type="match status" value="2"/>
</dbReference>
<dbReference type="Proteomes" id="UP000461585">
    <property type="component" value="Unassembled WGS sequence"/>
</dbReference>
<dbReference type="InterPro" id="IPR013783">
    <property type="entry name" value="Ig-like_fold"/>
</dbReference>
<dbReference type="InterPro" id="IPR017853">
    <property type="entry name" value="GH"/>
</dbReference>
<comment type="similarity">
    <text evidence="1">Belongs to the glycosyl hydrolase 2 family.</text>
</comment>
<dbReference type="InterPro" id="IPR008979">
    <property type="entry name" value="Galactose-bd-like_sf"/>
</dbReference>
<dbReference type="GO" id="GO:0005975">
    <property type="term" value="P:carbohydrate metabolic process"/>
    <property type="evidence" value="ECO:0007669"/>
    <property type="project" value="InterPro"/>
</dbReference>
<sequence>MRIAKDMNRDWKFLKTEGGAWESVNLPHTWNAQDGANGFNFYKGACWYEKRFQVTSQEEGKRFFLEFQGSNSVTDVYMNGKHLGQHRGGYSTFRFDVTDGLAVGGENTLSVKVDNTVYEDVYPQMADFTFYGGIYRDVALIVAEPVHFDLMDHGSQGIYITQEKVDREKAELTVRSRISNSREATEKVRLWLEVLDDAGKTVAYGAREVFVEAGSTAEAAVPLSIENPNLWHGLENPYLYSLKASLASCNDTVDEVLIPFGVRHFEVDAEKGFFLNGEHLPLHGVSRHQDRKDMGWAITPREQDEDMALIKEVGANSIRLAHYQHNQYFYDLCDREGMVLWAEIPFISVMGKSDADGENAKQQLVELIRQNYNHPSIFFWGVQNEIQIGGEKPLVRQVVQELAEIAKKEDPNRLTTMANVMFVKDGDPYNFMTDTVGYNKYYGWYQGQAEDFAGWLDGFHAANPKVKLSISEYGAEGIIQYHSETPKVKDYTEEYHALYHETVWKIFEARPYLWGTYVWNMFDFGANIRDEGGVQGRNNKGLVTYDRKIKKDAFYMYKAHWSKEKFVHITGKRFVERATGEIDLKVYTTCGKVRLQVNGTTMEEKDGDGHVVVFRQVPLQMGENTLQVEGLMADGSLEARDTAHFQRVREENPSYGAPEAKGGVVDNWFTMPEDLEDVVVEELVMSEDCFSTKDSLGAMMENMEAKAVIRKYLGDVESQPMYGMLEGMSIDMLAGMAEETFTEKVMYLLNKELSAIRKGQEQ</sequence>
<keyword evidence="8" id="KW-1185">Reference proteome</keyword>
<dbReference type="Gene3D" id="3.20.20.80">
    <property type="entry name" value="Glycosidases"/>
    <property type="match status" value="1"/>
</dbReference>
<evidence type="ECO:0000256" key="3">
    <source>
        <dbReference type="ARBA" id="ARBA00023295"/>
    </source>
</evidence>
<evidence type="ECO:0000259" key="6">
    <source>
        <dbReference type="Pfam" id="PF02837"/>
    </source>
</evidence>
<evidence type="ECO:0000259" key="4">
    <source>
        <dbReference type="Pfam" id="PF00703"/>
    </source>
</evidence>
<dbReference type="GO" id="GO:0004553">
    <property type="term" value="F:hydrolase activity, hydrolyzing O-glycosyl compounds"/>
    <property type="evidence" value="ECO:0007669"/>
    <property type="project" value="InterPro"/>
</dbReference>
<evidence type="ECO:0000256" key="2">
    <source>
        <dbReference type="ARBA" id="ARBA00022801"/>
    </source>
</evidence>
<dbReference type="SUPFAM" id="SSF49785">
    <property type="entry name" value="Galactose-binding domain-like"/>
    <property type="match status" value="1"/>
</dbReference>
<proteinExistence type="inferred from homology"/>
<evidence type="ECO:0000256" key="1">
    <source>
        <dbReference type="ARBA" id="ARBA00007401"/>
    </source>
</evidence>